<proteinExistence type="predicted"/>
<dbReference type="InterPro" id="IPR006580">
    <property type="entry name" value="Znf_TTF"/>
</dbReference>
<dbReference type="InterPro" id="IPR025398">
    <property type="entry name" value="DUF4371"/>
</dbReference>
<sequence length="251" mass="29361">MALSKLSDNVKLENFPEIGDEPHHPSPDFTYPFREFGSKKKRAFQLSWIKKWPWLHYSEQNDRAYCFNCVKAFKEKKISPRNAEQSFVTTGFQNWKDGSVKIRQHAETKCHKESVVVTVELVKIKDIGEQFSCVHEEEKRVNREMLLKILSNIRFLAKQALPLRGHGDETHSNFIELLKLRGEDRPGVLDWMKKKTNKYTSADIQNEVLQIMALKVLRQIANNIHSAEYFTIMMDETTDVSNKEQVVLCFR</sequence>
<evidence type="ECO:0000313" key="2">
    <source>
        <dbReference type="Proteomes" id="UP000695022"/>
    </source>
</evidence>
<dbReference type="RefSeq" id="XP_014670107.1">
    <property type="nucleotide sequence ID" value="XM_014814621.1"/>
</dbReference>
<dbReference type="GeneID" id="106811091"/>
<dbReference type="Pfam" id="PF14291">
    <property type="entry name" value="DUF4371"/>
    <property type="match status" value="1"/>
</dbReference>
<reference evidence="3" key="1">
    <citation type="submission" date="2025-08" db="UniProtKB">
        <authorList>
            <consortium name="RefSeq"/>
        </authorList>
    </citation>
    <scope>IDENTIFICATION</scope>
</reference>
<organism evidence="2 3">
    <name type="scientific">Priapulus caudatus</name>
    <name type="common">Priapulid worm</name>
    <dbReference type="NCBI Taxonomy" id="37621"/>
    <lineage>
        <taxon>Eukaryota</taxon>
        <taxon>Metazoa</taxon>
        <taxon>Ecdysozoa</taxon>
        <taxon>Scalidophora</taxon>
        <taxon>Priapulida</taxon>
        <taxon>Priapulimorpha</taxon>
        <taxon>Priapulimorphida</taxon>
        <taxon>Priapulidae</taxon>
        <taxon>Priapulus</taxon>
    </lineage>
</organism>
<dbReference type="SMART" id="SM00597">
    <property type="entry name" value="ZnF_TTF"/>
    <property type="match status" value="1"/>
</dbReference>
<accession>A0ABM1ED36</accession>
<gene>
    <name evidence="3" type="primary">LOC106811091</name>
</gene>
<dbReference type="PANTHER" id="PTHR45749">
    <property type="match status" value="1"/>
</dbReference>
<evidence type="ECO:0000259" key="1">
    <source>
        <dbReference type="SMART" id="SM00597"/>
    </source>
</evidence>
<feature type="domain" description="TTF-type" evidence="1">
    <location>
        <begin position="40"/>
        <end position="134"/>
    </location>
</feature>
<name>A0ABM1ED36_PRICU</name>
<feature type="non-terminal residue" evidence="3">
    <location>
        <position position="251"/>
    </location>
</feature>
<dbReference type="Proteomes" id="UP000695022">
    <property type="component" value="Unplaced"/>
</dbReference>
<dbReference type="PANTHER" id="PTHR45749:SF21">
    <property type="entry name" value="DUF4371 DOMAIN-CONTAINING PROTEIN"/>
    <property type="match status" value="1"/>
</dbReference>
<protein>
    <submittedName>
        <fullName evidence="3">Uncharacterized protein LOC106811091</fullName>
    </submittedName>
</protein>
<evidence type="ECO:0000313" key="3">
    <source>
        <dbReference type="RefSeq" id="XP_014670107.1"/>
    </source>
</evidence>
<keyword evidence="2" id="KW-1185">Reference proteome</keyword>